<dbReference type="Gene3D" id="3.20.20.100">
    <property type="entry name" value="NADP-dependent oxidoreductase domain"/>
    <property type="match status" value="1"/>
</dbReference>
<evidence type="ECO:0000256" key="3">
    <source>
        <dbReference type="ARBA" id="ARBA00023002"/>
    </source>
</evidence>
<keyword evidence="2" id="KW-0521">NADP</keyword>
<evidence type="ECO:0000256" key="1">
    <source>
        <dbReference type="ARBA" id="ARBA00007905"/>
    </source>
</evidence>
<dbReference type="InterPro" id="IPR018170">
    <property type="entry name" value="Aldo/ket_reductase_CS"/>
</dbReference>
<name>A0A5J4WG70_9EUKA</name>
<evidence type="ECO:0000259" key="4">
    <source>
        <dbReference type="Pfam" id="PF00248"/>
    </source>
</evidence>
<accession>A0A5J4WG70</accession>
<organism evidence="5 6">
    <name type="scientific">Streblomastix strix</name>
    <dbReference type="NCBI Taxonomy" id="222440"/>
    <lineage>
        <taxon>Eukaryota</taxon>
        <taxon>Metamonada</taxon>
        <taxon>Preaxostyla</taxon>
        <taxon>Oxymonadida</taxon>
        <taxon>Streblomastigidae</taxon>
        <taxon>Streblomastix</taxon>
    </lineage>
</organism>
<feature type="domain" description="NADP-dependent oxidoreductase" evidence="4">
    <location>
        <begin position="1"/>
        <end position="56"/>
    </location>
</feature>
<comment type="caution">
    <text evidence="5">The sequence shown here is derived from an EMBL/GenBank/DDBJ whole genome shotgun (WGS) entry which is preliminary data.</text>
</comment>
<comment type="similarity">
    <text evidence="1">Belongs to the aldo/keto reductase family.</text>
</comment>
<dbReference type="InterPro" id="IPR036812">
    <property type="entry name" value="NAD(P)_OxRdtase_dom_sf"/>
</dbReference>
<dbReference type="PANTHER" id="PTHR43827">
    <property type="entry name" value="2,5-DIKETO-D-GLUCONIC ACID REDUCTASE"/>
    <property type="match status" value="1"/>
</dbReference>
<dbReference type="InterPro" id="IPR023210">
    <property type="entry name" value="NADP_OxRdtase_dom"/>
</dbReference>
<evidence type="ECO:0000256" key="2">
    <source>
        <dbReference type="ARBA" id="ARBA00022857"/>
    </source>
</evidence>
<gene>
    <name evidence="5" type="ORF">EZS28_011102</name>
</gene>
<proteinExistence type="inferred from homology"/>
<evidence type="ECO:0000313" key="6">
    <source>
        <dbReference type="Proteomes" id="UP000324800"/>
    </source>
</evidence>
<feature type="non-terminal residue" evidence="5">
    <location>
        <position position="1"/>
    </location>
</feature>
<keyword evidence="3" id="KW-0560">Oxidoreductase</keyword>
<dbReference type="OrthoDB" id="416253at2759"/>
<protein>
    <recommendedName>
        <fullName evidence="4">NADP-dependent oxidoreductase domain-containing protein</fullName>
    </recommendedName>
</protein>
<sequence length="74" mass="8572">KHKKTIAQVILRWNFQRSPNVSVVPKTTTLERITENYGALSFILDDADMSEIKKLDRNYRLVDGMDLFGIPTFD</sequence>
<dbReference type="EMBL" id="SNRW01002252">
    <property type="protein sequence ID" value="KAA6393369.1"/>
    <property type="molecule type" value="Genomic_DNA"/>
</dbReference>
<reference evidence="5 6" key="1">
    <citation type="submission" date="2019-03" db="EMBL/GenBank/DDBJ databases">
        <title>Single cell metagenomics reveals metabolic interactions within the superorganism composed of flagellate Streblomastix strix and complex community of Bacteroidetes bacteria on its surface.</title>
        <authorList>
            <person name="Treitli S.C."/>
            <person name="Kolisko M."/>
            <person name="Husnik F."/>
            <person name="Keeling P."/>
            <person name="Hampl V."/>
        </authorList>
    </citation>
    <scope>NUCLEOTIDE SEQUENCE [LARGE SCALE GENOMIC DNA]</scope>
    <source>
        <strain evidence="5">ST1C</strain>
    </source>
</reference>
<evidence type="ECO:0000313" key="5">
    <source>
        <dbReference type="EMBL" id="KAA6393369.1"/>
    </source>
</evidence>
<dbReference type="Proteomes" id="UP000324800">
    <property type="component" value="Unassembled WGS sequence"/>
</dbReference>
<dbReference type="AlphaFoldDB" id="A0A5J4WG70"/>
<dbReference type="PROSITE" id="PS00063">
    <property type="entry name" value="ALDOKETO_REDUCTASE_3"/>
    <property type="match status" value="1"/>
</dbReference>
<dbReference type="Pfam" id="PF00248">
    <property type="entry name" value="Aldo_ket_red"/>
    <property type="match status" value="1"/>
</dbReference>
<dbReference type="PANTHER" id="PTHR43827:SF3">
    <property type="entry name" value="NADP-DEPENDENT OXIDOREDUCTASE DOMAIN-CONTAINING PROTEIN"/>
    <property type="match status" value="1"/>
</dbReference>
<dbReference type="GO" id="GO:0016616">
    <property type="term" value="F:oxidoreductase activity, acting on the CH-OH group of donors, NAD or NADP as acceptor"/>
    <property type="evidence" value="ECO:0007669"/>
    <property type="project" value="UniProtKB-ARBA"/>
</dbReference>
<dbReference type="SUPFAM" id="SSF51430">
    <property type="entry name" value="NAD(P)-linked oxidoreductase"/>
    <property type="match status" value="1"/>
</dbReference>
<dbReference type="InterPro" id="IPR020471">
    <property type="entry name" value="AKR"/>
</dbReference>